<evidence type="ECO:0000313" key="2">
    <source>
        <dbReference type="Proteomes" id="UP000076420"/>
    </source>
</evidence>
<dbReference type="EnsemblMetazoa" id="BGLB030318-RA">
    <property type="protein sequence ID" value="BGLB030318-PA"/>
    <property type="gene ID" value="BGLB030318"/>
</dbReference>
<dbReference type="KEGG" id="bgt:106062278"/>
<proteinExistence type="predicted"/>
<dbReference type="Proteomes" id="UP000076420">
    <property type="component" value="Unassembled WGS sequence"/>
</dbReference>
<name>A0A2C9LEM8_BIOGL</name>
<dbReference type="VEuPathDB" id="VectorBase:BGLAX_038042"/>
<organism evidence="1 2">
    <name type="scientific">Biomphalaria glabrata</name>
    <name type="common">Bloodfluke planorb</name>
    <name type="synonym">Freshwater snail</name>
    <dbReference type="NCBI Taxonomy" id="6526"/>
    <lineage>
        <taxon>Eukaryota</taxon>
        <taxon>Metazoa</taxon>
        <taxon>Spiralia</taxon>
        <taxon>Lophotrochozoa</taxon>
        <taxon>Mollusca</taxon>
        <taxon>Gastropoda</taxon>
        <taxon>Heterobranchia</taxon>
        <taxon>Euthyneura</taxon>
        <taxon>Panpulmonata</taxon>
        <taxon>Hygrophila</taxon>
        <taxon>Lymnaeoidea</taxon>
        <taxon>Planorbidae</taxon>
        <taxon>Biomphalaria</taxon>
    </lineage>
</organism>
<protein>
    <submittedName>
        <fullName evidence="1">Uncharacterized protein</fullName>
    </submittedName>
</protein>
<dbReference type="VEuPathDB" id="VectorBase:BGLB030318"/>
<accession>A0A2C9LEM8</accession>
<evidence type="ECO:0000313" key="1">
    <source>
        <dbReference type="EnsemblMetazoa" id="BGLB030318-PA"/>
    </source>
</evidence>
<dbReference type="AlphaFoldDB" id="A0A2C9LEM8"/>
<sequence length="108" mass="12217">MDSSDSVIIDALLTESNTIAQEIENLDFSVRKLNSNEEKENATEDVSRALLLRESSMKNFNYSNQLIQDIAKLESRLNDLLNNTQGSTESTEAAQGIIEDFELFTWKI</sequence>
<gene>
    <name evidence="1" type="primary">106062278</name>
</gene>
<reference evidence="1" key="1">
    <citation type="submission" date="2020-05" db="UniProtKB">
        <authorList>
            <consortium name="EnsemblMetazoa"/>
        </authorList>
    </citation>
    <scope>IDENTIFICATION</scope>
    <source>
        <strain evidence="1">BB02</strain>
    </source>
</reference>